<evidence type="ECO:0000313" key="2">
    <source>
        <dbReference type="Proteomes" id="UP000188879"/>
    </source>
</evidence>
<dbReference type="Proteomes" id="UP000188879">
    <property type="component" value="Unassembled WGS sequence"/>
</dbReference>
<evidence type="ECO:0000313" key="1">
    <source>
        <dbReference type="EMBL" id="ONG51001.1"/>
    </source>
</evidence>
<gene>
    <name evidence="1" type="ORF">BKE38_17025</name>
</gene>
<dbReference type="AlphaFoldDB" id="A0A1V2H077"/>
<accession>A0A1V2H077</accession>
<keyword evidence="2" id="KW-1185">Reference proteome</keyword>
<reference evidence="1 2" key="1">
    <citation type="submission" date="2016-10" db="EMBL/GenBank/DDBJ databases">
        <title>Draft Genome sequence of Roseomonas sp. strain M3.</title>
        <authorList>
            <person name="Subhash Y."/>
            <person name="Lee S."/>
        </authorList>
    </citation>
    <scope>NUCLEOTIDE SEQUENCE [LARGE SCALE GENOMIC DNA]</scope>
    <source>
        <strain evidence="1 2">M3</strain>
    </source>
</reference>
<protein>
    <submittedName>
        <fullName evidence="1">Uncharacterized protein</fullName>
    </submittedName>
</protein>
<proteinExistence type="predicted"/>
<name>A0A1V2H077_9PROT</name>
<dbReference type="EMBL" id="MLCO01000175">
    <property type="protein sequence ID" value="ONG51001.1"/>
    <property type="molecule type" value="Genomic_DNA"/>
</dbReference>
<sequence length="65" mass="6277">MGGGHATQLTTLGNAAGALVSAQVMAIAPAVTTPAPPVEGALVLGPVGSRAAPRRSACRGWAASR</sequence>
<comment type="caution">
    <text evidence="1">The sequence shown here is derived from an EMBL/GenBank/DDBJ whole genome shotgun (WGS) entry which is preliminary data.</text>
</comment>
<organism evidence="1 2">
    <name type="scientific">Teichococcus deserti</name>
    <dbReference type="NCBI Taxonomy" id="1817963"/>
    <lineage>
        <taxon>Bacteria</taxon>
        <taxon>Pseudomonadati</taxon>
        <taxon>Pseudomonadota</taxon>
        <taxon>Alphaproteobacteria</taxon>
        <taxon>Acetobacterales</taxon>
        <taxon>Roseomonadaceae</taxon>
        <taxon>Roseomonas</taxon>
    </lineage>
</organism>